<dbReference type="AlphaFoldDB" id="S8C3S2"/>
<dbReference type="EMBL" id="AUSU01006935">
    <property type="protein sequence ID" value="EPS61314.1"/>
    <property type="molecule type" value="Genomic_DNA"/>
</dbReference>
<organism evidence="1 2">
    <name type="scientific">Genlisea aurea</name>
    <dbReference type="NCBI Taxonomy" id="192259"/>
    <lineage>
        <taxon>Eukaryota</taxon>
        <taxon>Viridiplantae</taxon>
        <taxon>Streptophyta</taxon>
        <taxon>Embryophyta</taxon>
        <taxon>Tracheophyta</taxon>
        <taxon>Spermatophyta</taxon>
        <taxon>Magnoliopsida</taxon>
        <taxon>eudicotyledons</taxon>
        <taxon>Gunneridae</taxon>
        <taxon>Pentapetalae</taxon>
        <taxon>asterids</taxon>
        <taxon>lamiids</taxon>
        <taxon>Lamiales</taxon>
        <taxon>Lentibulariaceae</taxon>
        <taxon>Genlisea</taxon>
    </lineage>
</organism>
<evidence type="ECO:0000313" key="1">
    <source>
        <dbReference type="EMBL" id="EPS61314.1"/>
    </source>
</evidence>
<dbReference type="OrthoDB" id="784295at2759"/>
<dbReference type="PANTHER" id="PTHR46327">
    <property type="entry name" value="F16F4.11 PROTEIN-RELATED"/>
    <property type="match status" value="1"/>
</dbReference>
<sequence length="79" mass="9539">MEGEVRSVLGDGKRSLCEKREFVEGKVAGLEEEQVRIAREGFELERKRFKWMKFCGKKEREMEREKVANERMRLENERM</sequence>
<gene>
    <name evidence="1" type="ORF">M569_13483</name>
</gene>
<proteinExistence type="predicted"/>
<name>S8C3S2_9LAMI</name>
<protein>
    <submittedName>
        <fullName evidence="1">Uncharacterized protein</fullName>
    </submittedName>
</protein>
<keyword evidence="2" id="KW-1185">Reference proteome</keyword>
<reference evidence="1 2" key="1">
    <citation type="journal article" date="2013" name="BMC Genomics">
        <title>The miniature genome of a carnivorous plant Genlisea aurea contains a low number of genes and short non-coding sequences.</title>
        <authorList>
            <person name="Leushkin E.V."/>
            <person name="Sutormin R.A."/>
            <person name="Nabieva E.R."/>
            <person name="Penin A.A."/>
            <person name="Kondrashov A.S."/>
            <person name="Logacheva M.D."/>
        </authorList>
    </citation>
    <scope>NUCLEOTIDE SEQUENCE [LARGE SCALE GENOMIC DNA]</scope>
</reference>
<accession>S8C3S2</accession>
<feature type="non-terminal residue" evidence="1">
    <location>
        <position position="79"/>
    </location>
</feature>
<dbReference type="PANTHER" id="PTHR46327:SF9">
    <property type="entry name" value="MYB_SANT-LIKE DNA-BINDING DOMAIN-CONTAINING PROTEIN"/>
    <property type="match status" value="1"/>
</dbReference>
<evidence type="ECO:0000313" key="2">
    <source>
        <dbReference type="Proteomes" id="UP000015453"/>
    </source>
</evidence>
<dbReference type="Proteomes" id="UP000015453">
    <property type="component" value="Unassembled WGS sequence"/>
</dbReference>
<comment type="caution">
    <text evidence="1">The sequence shown here is derived from an EMBL/GenBank/DDBJ whole genome shotgun (WGS) entry which is preliminary data.</text>
</comment>